<sequence>MAHHNIRNYERLNDLENVKESLSDMLQFAIRAVASDCGIYQVAWSPWYHICKTYIEVNGPLIVMVPLNEEPLLSFRDRILHDHDLEEKKVLHRRPKRKATEEGRRKQKDDYETALIRKQQRKERDIAMRSKHQSEKLGRINQRFVKSQQLGYARLNKIKVWMRGEQELFCRRRAEVLKEGIIHPTAEENLLLITIFAITSPLWLTVIFIYNMYKKTRDRYRRT</sequence>
<organism evidence="3 4">
    <name type="scientific">Penicillium oxalicum (strain 114-2 / CGMCC 5302)</name>
    <name type="common">Penicillium decumbens</name>
    <dbReference type="NCBI Taxonomy" id="933388"/>
    <lineage>
        <taxon>Eukaryota</taxon>
        <taxon>Fungi</taxon>
        <taxon>Dikarya</taxon>
        <taxon>Ascomycota</taxon>
        <taxon>Pezizomycotina</taxon>
        <taxon>Eurotiomycetes</taxon>
        <taxon>Eurotiomycetidae</taxon>
        <taxon>Eurotiales</taxon>
        <taxon>Aspergillaceae</taxon>
        <taxon>Penicillium</taxon>
    </lineage>
</organism>
<keyword evidence="2" id="KW-1133">Transmembrane helix</keyword>
<proteinExistence type="predicted"/>
<evidence type="ECO:0000313" key="4">
    <source>
        <dbReference type="Proteomes" id="UP000019376"/>
    </source>
</evidence>
<keyword evidence="2" id="KW-0812">Transmembrane</keyword>
<feature type="region of interest" description="Disordered" evidence="1">
    <location>
        <begin position="91"/>
        <end position="113"/>
    </location>
</feature>
<dbReference type="STRING" id="933388.S7Z815"/>
<name>S7Z815_PENO1</name>
<evidence type="ECO:0000256" key="1">
    <source>
        <dbReference type="SAM" id="MobiDB-lite"/>
    </source>
</evidence>
<accession>S7Z815</accession>
<dbReference type="EMBL" id="KB644409">
    <property type="protein sequence ID" value="EPS26314.1"/>
    <property type="molecule type" value="Genomic_DNA"/>
</dbReference>
<keyword evidence="4" id="KW-1185">Reference proteome</keyword>
<dbReference type="Proteomes" id="UP000019376">
    <property type="component" value="Unassembled WGS sequence"/>
</dbReference>
<protein>
    <submittedName>
        <fullName evidence="3">Uncharacterized protein</fullName>
    </submittedName>
</protein>
<keyword evidence="2" id="KW-0472">Membrane</keyword>
<dbReference type="AlphaFoldDB" id="S7Z815"/>
<feature type="compositionally biased region" description="Basic and acidic residues" evidence="1">
    <location>
        <begin position="98"/>
        <end position="111"/>
    </location>
</feature>
<dbReference type="HOGENOM" id="CLU_108135_0_0_1"/>
<evidence type="ECO:0000256" key="2">
    <source>
        <dbReference type="SAM" id="Phobius"/>
    </source>
</evidence>
<dbReference type="OrthoDB" id="4499323at2759"/>
<evidence type="ECO:0000313" key="3">
    <source>
        <dbReference type="EMBL" id="EPS26314.1"/>
    </source>
</evidence>
<feature type="transmembrane region" description="Helical" evidence="2">
    <location>
        <begin position="190"/>
        <end position="213"/>
    </location>
</feature>
<gene>
    <name evidence="3" type="ORF">PDE_01250</name>
</gene>
<reference evidence="3 4" key="1">
    <citation type="journal article" date="2013" name="PLoS ONE">
        <title>Genomic and secretomic analyses reveal unique features of the lignocellulolytic enzyme system of Penicillium decumbens.</title>
        <authorList>
            <person name="Liu G."/>
            <person name="Zhang L."/>
            <person name="Wei X."/>
            <person name="Zou G."/>
            <person name="Qin Y."/>
            <person name="Ma L."/>
            <person name="Li J."/>
            <person name="Zheng H."/>
            <person name="Wang S."/>
            <person name="Wang C."/>
            <person name="Xun L."/>
            <person name="Zhao G.-P."/>
            <person name="Zhou Z."/>
            <person name="Qu Y."/>
        </authorList>
    </citation>
    <scope>NUCLEOTIDE SEQUENCE [LARGE SCALE GENOMIC DNA]</scope>
    <source>
        <strain evidence="4">114-2 / CGMCC 5302</strain>
    </source>
</reference>